<dbReference type="PROSITE" id="PS50012">
    <property type="entry name" value="RCC1_3"/>
    <property type="match status" value="23"/>
</dbReference>
<dbReference type="Pfam" id="PF25390">
    <property type="entry name" value="WD40_RLD"/>
    <property type="match status" value="4"/>
</dbReference>
<feature type="coiled-coil region" evidence="3">
    <location>
        <begin position="987"/>
        <end position="1014"/>
    </location>
</feature>
<feature type="repeat" description="RCC1" evidence="2">
    <location>
        <begin position="555"/>
        <end position="607"/>
    </location>
</feature>
<dbReference type="PROSITE" id="PS00626">
    <property type="entry name" value="RCC1_2"/>
    <property type="match status" value="4"/>
</dbReference>
<feature type="repeat" description="RCC1" evidence="2">
    <location>
        <begin position="135"/>
        <end position="185"/>
    </location>
</feature>
<feature type="region of interest" description="Disordered" evidence="4">
    <location>
        <begin position="1919"/>
        <end position="1945"/>
    </location>
</feature>
<dbReference type="PANTHER" id="PTHR22872">
    <property type="entry name" value="BTK-BINDING PROTEIN-RELATED"/>
    <property type="match status" value="1"/>
</dbReference>
<dbReference type="SUPFAM" id="SSF50985">
    <property type="entry name" value="RCC1/BLIP-II"/>
    <property type="match status" value="6"/>
</dbReference>
<feature type="domain" description="RCC1-like" evidence="5">
    <location>
        <begin position="488"/>
        <end position="813"/>
    </location>
</feature>
<feature type="repeat" description="RCC1" evidence="2">
    <location>
        <begin position="498"/>
        <end position="554"/>
    </location>
</feature>
<feature type="repeat" description="RCC1" evidence="2">
    <location>
        <begin position="661"/>
        <end position="720"/>
    </location>
</feature>
<feature type="repeat" description="RCC1" evidence="2">
    <location>
        <begin position="1334"/>
        <end position="1386"/>
    </location>
</feature>
<evidence type="ECO:0000256" key="4">
    <source>
        <dbReference type="SAM" id="MobiDB-lite"/>
    </source>
</evidence>
<reference evidence="6" key="1">
    <citation type="submission" date="2021-01" db="EMBL/GenBank/DDBJ databases">
        <authorList>
            <person name="Corre E."/>
            <person name="Pelletier E."/>
            <person name="Niang G."/>
            <person name="Scheremetjew M."/>
            <person name="Finn R."/>
            <person name="Kale V."/>
            <person name="Holt S."/>
            <person name="Cochrane G."/>
            <person name="Meng A."/>
            <person name="Brown T."/>
            <person name="Cohen L."/>
        </authorList>
    </citation>
    <scope>NUCLEOTIDE SEQUENCE</scope>
    <source>
        <strain evidence="6">CCAP979/52</strain>
    </source>
</reference>
<dbReference type="InterPro" id="IPR009091">
    <property type="entry name" value="RCC1/BLIP-II"/>
</dbReference>
<feature type="repeat" description="RCC1" evidence="2">
    <location>
        <begin position="1845"/>
        <end position="1896"/>
    </location>
</feature>
<dbReference type="SUPFAM" id="SSF47769">
    <property type="entry name" value="SAM/Pointed domain"/>
    <property type="match status" value="1"/>
</dbReference>
<dbReference type="InterPro" id="IPR058923">
    <property type="entry name" value="RCC1-like_dom"/>
</dbReference>
<feature type="compositionally biased region" description="Polar residues" evidence="4">
    <location>
        <begin position="1593"/>
        <end position="1606"/>
    </location>
</feature>
<organism evidence="6">
    <name type="scientific">Cryptomonas curvata</name>
    <dbReference type="NCBI Taxonomy" id="233186"/>
    <lineage>
        <taxon>Eukaryota</taxon>
        <taxon>Cryptophyceae</taxon>
        <taxon>Cryptomonadales</taxon>
        <taxon>Cryptomonadaceae</taxon>
        <taxon>Cryptomonas</taxon>
    </lineage>
</organism>
<feature type="repeat" description="RCC1" evidence="2">
    <location>
        <begin position="1477"/>
        <end position="1529"/>
    </location>
</feature>
<feature type="repeat" description="RCC1" evidence="2">
    <location>
        <begin position="186"/>
        <end position="237"/>
    </location>
</feature>
<dbReference type="Pfam" id="PF00415">
    <property type="entry name" value="RCC1"/>
    <property type="match status" value="2"/>
</dbReference>
<dbReference type="InterPro" id="IPR051625">
    <property type="entry name" value="Signaling_Regulatory_Domain"/>
</dbReference>
<feature type="repeat" description="RCC1" evidence="2">
    <location>
        <begin position="1687"/>
        <end position="1738"/>
    </location>
</feature>
<name>A0A7S0QPC4_9CRYP</name>
<protein>
    <recommendedName>
        <fullName evidence="5">RCC1-like domain-containing protein</fullName>
    </recommendedName>
</protein>
<feature type="repeat" description="RCC1" evidence="2">
    <location>
        <begin position="1282"/>
        <end position="1333"/>
    </location>
</feature>
<accession>A0A7S0QPC4</accession>
<feature type="domain" description="RCC1-like" evidence="5">
    <location>
        <begin position="85"/>
        <end position="399"/>
    </location>
</feature>
<evidence type="ECO:0000259" key="5">
    <source>
        <dbReference type="Pfam" id="PF25390"/>
    </source>
</evidence>
<feature type="repeat" description="RCC1" evidence="2">
    <location>
        <begin position="1635"/>
        <end position="1686"/>
    </location>
</feature>
<feature type="domain" description="RCC1-like" evidence="5">
    <location>
        <begin position="1174"/>
        <end position="1410"/>
    </location>
</feature>
<dbReference type="Gene3D" id="1.10.150.50">
    <property type="entry name" value="Transcription Factor, Ets-1"/>
    <property type="match status" value="1"/>
</dbReference>
<evidence type="ECO:0000256" key="3">
    <source>
        <dbReference type="SAM" id="Coils"/>
    </source>
</evidence>
<dbReference type="PRINTS" id="PR00633">
    <property type="entry name" value="RCCNDNSATION"/>
</dbReference>
<feature type="domain" description="RCC1-like" evidence="5">
    <location>
        <begin position="1630"/>
        <end position="1912"/>
    </location>
</feature>
<feature type="region of interest" description="Disordered" evidence="4">
    <location>
        <begin position="1593"/>
        <end position="1628"/>
    </location>
</feature>
<feature type="repeat" description="RCC1" evidence="2">
    <location>
        <begin position="1530"/>
        <end position="1579"/>
    </location>
</feature>
<feature type="repeat" description="RCC1" evidence="2">
    <location>
        <begin position="1173"/>
        <end position="1223"/>
    </location>
</feature>
<feature type="repeat" description="RCC1" evidence="2">
    <location>
        <begin position="1387"/>
        <end position="1476"/>
    </location>
</feature>
<evidence type="ECO:0000313" key="6">
    <source>
        <dbReference type="EMBL" id="CAD8641411.1"/>
    </source>
</evidence>
<dbReference type="Gene3D" id="2.130.10.30">
    <property type="entry name" value="Regulator of chromosome condensation 1/beta-lactamase-inhibitor protein II"/>
    <property type="match status" value="8"/>
</dbReference>
<feature type="region of interest" description="Disordered" evidence="4">
    <location>
        <begin position="1"/>
        <end position="47"/>
    </location>
</feature>
<dbReference type="EMBL" id="HBEZ01034606">
    <property type="protein sequence ID" value="CAD8641411.1"/>
    <property type="molecule type" value="Transcribed_RNA"/>
</dbReference>
<feature type="repeat" description="RCC1" evidence="2">
    <location>
        <begin position="773"/>
        <end position="823"/>
    </location>
</feature>
<dbReference type="InterPro" id="IPR013761">
    <property type="entry name" value="SAM/pointed_sf"/>
</dbReference>
<feature type="repeat" description="RCC1" evidence="2">
    <location>
        <begin position="721"/>
        <end position="772"/>
    </location>
</feature>
<evidence type="ECO:0000256" key="1">
    <source>
        <dbReference type="ARBA" id="ARBA00022737"/>
    </source>
</evidence>
<keyword evidence="1" id="KW-0677">Repeat</keyword>
<feature type="repeat" description="RCC1" evidence="2">
    <location>
        <begin position="238"/>
        <end position="289"/>
    </location>
</feature>
<feature type="repeat" description="RCC1" evidence="2">
    <location>
        <begin position="1224"/>
        <end position="1281"/>
    </location>
</feature>
<feature type="repeat" description="RCC1" evidence="2">
    <location>
        <begin position="1739"/>
        <end position="1790"/>
    </location>
</feature>
<feature type="repeat" description="RCC1" evidence="2">
    <location>
        <begin position="83"/>
        <end position="134"/>
    </location>
</feature>
<evidence type="ECO:0000256" key="2">
    <source>
        <dbReference type="PROSITE-ProRule" id="PRU00235"/>
    </source>
</evidence>
<gene>
    <name evidence="6" type="ORF">CCUR1050_LOCUS19095</name>
</gene>
<dbReference type="InterPro" id="IPR000408">
    <property type="entry name" value="Reg_chr_condens"/>
</dbReference>
<proteinExistence type="predicted"/>
<feature type="repeat" description="RCC1" evidence="2">
    <location>
        <begin position="608"/>
        <end position="660"/>
    </location>
</feature>
<sequence>MQQAGSSYFQPPPQPFAPSDENINASGLDSGWNGNDDKARNSGRYAGTKVDDYSTETIDEEQEGRSYYAEKRIIRETVDIPDAKIFTWGDGQFGKLGHQTLDSLYVPYAVTALQRCVVRMCALGKDHSLFLTNDGIVMACGSNGYGQLGIGQGHDGRSIPTLINGLNDVKAISTGYYHSMALNSAGNLYAWGSGSWGKLGLASDANCATPRLVSALKSVPTRSVACGGHHTVAITVAGDVWTWGKGLHGQLGHNSVKEEYSPRMCAMLRKLGAERARCGANHTLVCLRNGRVYAFGANSHGQLGLHDYVDRAVPTIIAPEGFGKDRVSDMACGPTFSMALADSGGVYIFGSGSKALPTGLPAGPQRFGGLPLADPVISIACVDSTMIAIADSGSFFRWFVKDAWSLTAPLEPFHAIKGVVRAFCGAGHFACVCTTDMGCTQAMITRDRVSTVSNEITMASMPKLPDERVIMPHHVNPEILDNITDNEQTMAMSKEGDGYLYTYGKGLSGRLGHGLHFTRSEESKIQPTKVIALTQYSVVEMSCGKDASAAISDTGALYTWGKNATGKLGLGKAGSVITRPTLVSSFESTVIIQAAVGRNHMACLTGDRRLFTWGSNTFGQLGLLEIRDSTSNPREVLGMRESSVKEVACGGWHTLVCTISGDVWSCGKGWHGQLGLGDYDSLTSVYKALPTFKRLKEGLGDFRIKNVYGGKEFSAAISVEGRVFTWGQGDESQLGHKDPNNRAHPKMVETLSNFRIVALALGYSHMLALDETGVPYSWGKNSKGQLGLGENIQEKRMPTKIKICRRSVDVSGSASQGSLGTKDIVWGSVYYTPDANKLTRTERIQQGKVCMISADHNYSLFVLERYANEEELEMTKKAKEHGYNPDKKYYTTTVIHELFGCGSGTGGVMQNVGKEDEYIPKLLPRKDDQGQMKLMQNIRKISGGKCHVGILERDDLLADMEGVEIQRQLDTENQYNTSAKKKKEDFNHKVFLTYERLKDEKKKLEIEKKSQNIFALSKKMELKKRLQDIFKDEETVDKWVKILMENDVDLETLSTCKTDEDLEECGITIIGAKRRLLKAIEKFPKYYPPLFYSFQNGKSVYVSWPPLQDVDVFDAESKVNQNKLEEDDLKKFLMEMLMKKIFKALARNAERVHFQTIQEKANARYSRESDGTYRLFTWGSGLHGKLGHGSNISFAIPMEVKQTKAKVVEVACGCEHTLCRTFDGAVMTWGCGTYGQLGITDNYDGVGVNYAHFPTIVSALKRHHVVSIAAGRWHNLVLANDRQVLAWGSGNFGQLGLDSEETKGLPVPVRALEDMVPCKVLCGGWTSAVITELGVLFMWGKNTHGQLGIGNKKSIKFPKVNSRLRKEGKVRSAALGRDHTLVVMVDGTVFSFGSPEKGRLGNNVDANAYTRVSTAETIRELMYKRFQSKFKEPMEYDPFLGELDINTVPVEILSLSGKHVCDVAAGDEHSMALSVFGEVWTWGGSSFGQLGHGSIMDEDEPKLVEGNEFPLDIRSIFAGHTFSMAVTKNGDVWNWGQGEAGELGHQQKMLMYSPTYMKTFGNVLQLSCGYRHCAAVQFIRRVADLSGAEKGMNSMNEMSSASQSAAGESKTNRSGNYTPAGSVKSAGAQTHSGKGYILIWGEDTCGQLGLRGLQAARSPTILQNMSDLDVCHVSTNADVSAFVTNEGKLYMCGSGEFGRLGVNGMVGSPFPVQVRALDKYKIWKVACGLNHTLALSSDRRVYAWGDGQYGNVGVSNAPPLENPTEISSLASCEVSAIFAGGYHSAAITLDGELYTWGKNANGQLGLGKVTGAECSPEKVLNLGCKIRDVALGTNHSILMASVAMPNLLAAGLNSNGQLGLGDFKDRCDFKAIDELDDRQIISVGSGSAHTAAISQYGELITWGNGRRGQLGILAGVAADPGLNRPNQVPPGRGASTSPGPSPGDS</sequence>
<keyword evidence="3" id="KW-0175">Coiled coil</keyword>
<feature type="compositionally biased region" description="Polar residues" evidence="4">
    <location>
        <begin position="1934"/>
        <end position="1945"/>
    </location>
</feature>
<feature type="repeat" description="RCC1" evidence="2">
    <location>
        <begin position="290"/>
        <end position="343"/>
    </location>
</feature>
<feature type="repeat" description="RCC1" evidence="2">
    <location>
        <begin position="1791"/>
        <end position="1842"/>
    </location>
</feature>